<keyword evidence="4" id="KW-1185">Reference proteome</keyword>
<dbReference type="Pfam" id="PF03480">
    <property type="entry name" value="DctP"/>
    <property type="match status" value="1"/>
</dbReference>
<dbReference type="RefSeq" id="WP_382423797.1">
    <property type="nucleotide sequence ID" value="NZ_JBHSCW010000016.1"/>
</dbReference>
<evidence type="ECO:0000313" key="3">
    <source>
        <dbReference type="EMBL" id="MFC4353421.1"/>
    </source>
</evidence>
<keyword evidence="1 2" id="KW-0732">Signal</keyword>
<dbReference type="Proteomes" id="UP001595799">
    <property type="component" value="Unassembled WGS sequence"/>
</dbReference>
<feature type="chain" id="PRO_5047146021" evidence="2">
    <location>
        <begin position="23"/>
        <end position="374"/>
    </location>
</feature>
<dbReference type="InterPro" id="IPR018389">
    <property type="entry name" value="DctP_fam"/>
</dbReference>
<reference evidence="4" key="1">
    <citation type="journal article" date="2019" name="Int. J. Syst. Evol. Microbiol.">
        <title>The Global Catalogue of Microorganisms (GCM) 10K type strain sequencing project: providing services to taxonomists for standard genome sequencing and annotation.</title>
        <authorList>
            <consortium name="The Broad Institute Genomics Platform"/>
            <consortium name="The Broad Institute Genome Sequencing Center for Infectious Disease"/>
            <person name="Wu L."/>
            <person name="Ma J."/>
        </authorList>
    </citation>
    <scope>NUCLEOTIDE SEQUENCE [LARGE SCALE GENOMIC DNA]</scope>
    <source>
        <strain evidence="4">CECT 8472</strain>
    </source>
</reference>
<dbReference type="CDD" id="cd13666">
    <property type="entry name" value="PBP2_TRAP_DctP_like_1"/>
    <property type="match status" value="1"/>
</dbReference>
<dbReference type="PANTHER" id="PTHR33376:SF5">
    <property type="entry name" value="EXTRACYTOPLASMIC SOLUTE RECEPTOR PROTEIN"/>
    <property type="match status" value="1"/>
</dbReference>
<sequence>MRRYIALTTAAACMSFSIPAAAETYSAAASWVETHGITVNKLRNYAEYVSEDTDGNIEFEVFSGGSLAPAASMASALRDEVAMYGHITSAYMPADLPLDNVLNDLVFIADDPMAAAFASTEVKLNSDALQQEYADYNLVFGTGYSMTTYYLICNTPISSVEDLEGKRIRTGSSSQIKWAEHVNAISVSVPATEIYTGLERGTIDCSTGDASFLTSSFQLQDVAKHTTLVSLGTHNSGGEFFNGDFWQARTPEERRILLDNLARAEAELQVDWARQAETALEEAKSNGVELIEPSEDLKQSMEEFTEQFLENLPETSMEERGVSDPSELIDAYIEAEARWKDLLSDVDRTDSEALTELLINEIYADIDVETYGVN</sequence>
<dbReference type="NCBIfam" id="NF037995">
    <property type="entry name" value="TRAP_S1"/>
    <property type="match status" value="1"/>
</dbReference>
<evidence type="ECO:0000313" key="4">
    <source>
        <dbReference type="Proteomes" id="UP001595799"/>
    </source>
</evidence>
<evidence type="ECO:0000256" key="2">
    <source>
        <dbReference type="SAM" id="SignalP"/>
    </source>
</evidence>
<dbReference type="SUPFAM" id="SSF53850">
    <property type="entry name" value="Periplasmic binding protein-like II"/>
    <property type="match status" value="1"/>
</dbReference>
<dbReference type="InterPro" id="IPR038404">
    <property type="entry name" value="TRAP_DctP_sf"/>
</dbReference>
<accession>A0ABV8UQ55</accession>
<comment type="caution">
    <text evidence="3">The sequence shown here is derived from an EMBL/GenBank/DDBJ whole genome shotgun (WGS) entry which is preliminary data.</text>
</comment>
<dbReference type="EMBL" id="JBHSCW010000016">
    <property type="protein sequence ID" value="MFC4353421.1"/>
    <property type="molecule type" value="Genomic_DNA"/>
</dbReference>
<organism evidence="3 4">
    <name type="scientific">Fodinicurvata halophila</name>
    <dbReference type="NCBI Taxonomy" id="1419723"/>
    <lineage>
        <taxon>Bacteria</taxon>
        <taxon>Pseudomonadati</taxon>
        <taxon>Pseudomonadota</taxon>
        <taxon>Alphaproteobacteria</taxon>
        <taxon>Rhodospirillales</taxon>
        <taxon>Rhodovibrionaceae</taxon>
        <taxon>Fodinicurvata</taxon>
    </lineage>
</organism>
<dbReference type="Gene3D" id="3.40.190.170">
    <property type="entry name" value="Bacterial extracellular solute-binding protein, family 7"/>
    <property type="match status" value="1"/>
</dbReference>
<gene>
    <name evidence="3" type="ORF">ACFOW6_17905</name>
</gene>
<dbReference type="PANTHER" id="PTHR33376">
    <property type="match status" value="1"/>
</dbReference>
<evidence type="ECO:0000256" key="1">
    <source>
        <dbReference type="ARBA" id="ARBA00022729"/>
    </source>
</evidence>
<protein>
    <submittedName>
        <fullName evidence="3">C4-dicarboxylate TRAP transporter substrate-binding protein</fullName>
    </submittedName>
</protein>
<name>A0ABV8UQ55_9PROT</name>
<feature type="signal peptide" evidence="2">
    <location>
        <begin position="1"/>
        <end position="22"/>
    </location>
</feature>
<proteinExistence type="predicted"/>